<dbReference type="EMBL" id="BMAO01000584">
    <property type="protein sequence ID" value="GFQ67811.1"/>
    <property type="molecule type" value="Genomic_DNA"/>
</dbReference>
<accession>A0A8X6F2G9</accession>
<dbReference type="Proteomes" id="UP000887116">
    <property type="component" value="Unassembled WGS sequence"/>
</dbReference>
<sequence length="133" mass="15522">MSSTYKYEYLKGKPVSPLKLNPDHSSNRNCIYKGALQPTDKDKPVDIYKIYSGPILNPSFQVTEQHTYLKSITKINKPEKGGLCKYFKSTESEYCFFCLQELSQKQTKIREFETKMKKNVEEVENVFRLCSKN</sequence>
<proteinExistence type="predicted"/>
<evidence type="ECO:0000313" key="1">
    <source>
        <dbReference type="EMBL" id="GFQ67811.1"/>
    </source>
</evidence>
<gene>
    <name evidence="1" type="primary">AVEN_102025_1</name>
    <name evidence="1" type="ORF">TNCT_634351</name>
</gene>
<organism evidence="1 2">
    <name type="scientific">Trichonephila clavata</name>
    <name type="common">Joro spider</name>
    <name type="synonym">Nephila clavata</name>
    <dbReference type="NCBI Taxonomy" id="2740835"/>
    <lineage>
        <taxon>Eukaryota</taxon>
        <taxon>Metazoa</taxon>
        <taxon>Ecdysozoa</taxon>
        <taxon>Arthropoda</taxon>
        <taxon>Chelicerata</taxon>
        <taxon>Arachnida</taxon>
        <taxon>Araneae</taxon>
        <taxon>Araneomorphae</taxon>
        <taxon>Entelegynae</taxon>
        <taxon>Araneoidea</taxon>
        <taxon>Nephilidae</taxon>
        <taxon>Trichonephila</taxon>
    </lineage>
</organism>
<protein>
    <submittedName>
        <fullName evidence="1">Uncharacterized protein</fullName>
    </submittedName>
</protein>
<keyword evidence="2" id="KW-1185">Reference proteome</keyword>
<dbReference type="OrthoDB" id="6422273at2759"/>
<comment type="caution">
    <text evidence="1">The sequence shown here is derived from an EMBL/GenBank/DDBJ whole genome shotgun (WGS) entry which is preliminary data.</text>
</comment>
<dbReference type="AlphaFoldDB" id="A0A8X6F2G9"/>
<evidence type="ECO:0000313" key="2">
    <source>
        <dbReference type="Proteomes" id="UP000887116"/>
    </source>
</evidence>
<name>A0A8X6F2G9_TRICU</name>
<reference evidence="1" key="1">
    <citation type="submission" date="2020-07" db="EMBL/GenBank/DDBJ databases">
        <title>Multicomponent nature underlies the extraordinary mechanical properties of spider dragline silk.</title>
        <authorList>
            <person name="Kono N."/>
            <person name="Nakamura H."/>
            <person name="Mori M."/>
            <person name="Yoshida Y."/>
            <person name="Ohtoshi R."/>
            <person name="Malay A.D."/>
            <person name="Moran D.A.P."/>
            <person name="Tomita M."/>
            <person name="Numata K."/>
            <person name="Arakawa K."/>
        </authorList>
    </citation>
    <scope>NUCLEOTIDE SEQUENCE</scope>
</reference>